<dbReference type="AlphaFoldDB" id="A0A061RCE8"/>
<evidence type="ECO:0000256" key="1">
    <source>
        <dbReference type="SAM" id="MobiDB-lite"/>
    </source>
</evidence>
<feature type="region of interest" description="Disordered" evidence="1">
    <location>
        <begin position="184"/>
        <end position="218"/>
    </location>
</feature>
<name>A0A061RCE8_9CHLO</name>
<keyword evidence="2" id="KW-0812">Transmembrane</keyword>
<sequence length="298" mass="33121">MHEAFEKNFCSALLGEGKKRISSLMRLEIVSKLDLNLAKKFMKRSWRHRLPALTLTLSVLVTYFGLFYLNKQQMKNHHFKKASWHKRKASEFQRREGLPRKHQAGNHDPHDPGPEIQELTEEDLEGAETQSPELEVAYDDATNSNILRVTKLSHPQHNVHSVTKGLGSHVSGSIARLFGSVKGTLAGSRSTSNSESKLSKRAEREDTKKYEKEAKSLAHSTGKLPEGLLVELSALRGETGEVFVDSSAWPKIGNPALKVCNHRGVLRGGANRSCACPALFSPPSCWTDAPFTKARTMA</sequence>
<protein>
    <submittedName>
        <fullName evidence="3">Uncharacterized protein</fullName>
    </submittedName>
</protein>
<organism evidence="3">
    <name type="scientific">Tetraselmis sp. GSL018</name>
    <dbReference type="NCBI Taxonomy" id="582737"/>
    <lineage>
        <taxon>Eukaryota</taxon>
        <taxon>Viridiplantae</taxon>
        <taxon>Chlorophyta</taxon>
        <taxon>core chlorophytes</taxon>
        <taxon>Chlorodendrophyceae</taxon>
        <taxon>Chlorodendrales</taxon>
        <taxon>Chlorodendraceae</taxon>
        <taxon>Tetraselmis</taxon>
    </lineage>
</organism>
<keyword evidence="2" id="KW-1133">Transmembrane helix</keyword>
<evidence type="ECO:0000313" key="3">
    <source>
        <dbReference type="EMBL" id="JAC68345.1"/>
    </source>
</evidence>
<evidence type="ECO:0000256" key="2">
    <source>
        <dbReference type="SAM" id="Phobius"/>
    </source>
</evidence>
<reference evidence="3" key="1">
    <citation type="submission" date="2014-05" db="EMBL/GenBank/DDBJ databases">
        <title>The transcriptome of the halophilic microalga Tetraselmis sp. GSL018 isolated from the Great Salt Lake, Utah.</title>
        <authorList>
            <person name="Jinkerson R.E."/>
            <person name="D'Adamo S."/>
            <person name="Posewitz M.C."/>
        </authorList>
    </citation>
    <scope>NUCLEOTIDE SEQUENCE</scope>
    <source>
        <strain evidence="3">GSL018</strain>
    </source>
</reference>
<dbReference type="EMBL" id="GBEZ01018052">
    <property type="protein sequence ID" value="JAC68345.1"/>
    <property type="molecule type" value="Transcribed_RNA"/>
</dbReference>
<accession>A0A061RCE8</accession>
<feature type="compositionally biased region" description="Basic and acidic residues" evidence="1">
    <location>
        <begin position="89"/>
        <end position="113"/>
    </location>
</feature>
<keyword evidence="2" id="KW-0472">Membrane</keyword>
<feature type="compositionally biased region" description="Basic and acidic residues" evidence="1">
    <location>
        <begin position="197"/>
        <end position="216"/>
    </location>
</feature>
<feature type="compositionally biased region" description="Polar residues" evidence="1">
    <location>
        <begin position="187"/>
        <end position="196"/>
    </location>
</feature>
<gene>
    <name evidence="3" type="ORF">TSPGSL018_8961</name>
</gene>
<feature type="transmembrane region" description="Helical" evidence="2">
    <location>
        <begin position="50"/>
        <end position="69"/>
    </location>
</feature>
<proteinExistence type="predicted"/>
<feature type="region of interest" description="Disordered" evidence="1">
    <location>
        <begin position="80"/>
        <end position="116"/>
    </location>
</feature>
<feature type="non-terminal residue" evidence="3">
    <location>
        <position position="298"/>
    </location>
</feature>